<organism evidence="2 3">
    <name type="scientific">Coprinopsis marcescibilis</name>
    <name type="common">Agaric fungus</name>
    <name type="synonym">Psathyrella marcescibilis</name>
    <dbReference type="NCBI Taxonomy" id="230819"/>
    <lineage>
        <taxon>Eukaryota</taxon>
        <taxon>Fungi</taxon>
        <taxon>Dikarya</taxon>
        <taxon>Basidiomycota</taxon>
        <taxon>Agaricomycotina</taxon>
        <taxon>Agaricomycetes</taxon>
        <taxon>Agaricomycetidae</taxon>
        <taxon>Agaricales</taxon>
        <taxon>Agaricineae</taxon>
        <taxon>Psathyrellaceae</taxon>
        <taxon>Coprinopsis</taxon>
    </lineage>
</organism>
<dbReference type="EMBL" id="ML210458">
    <property type="protein sequence ID" value="TFK17839.1"/>
    <property type="molecule type" value="Genomic_DNA"/>
</dbReference>
<keyword evidence="1" id="KW-0732">Signal</keyword>
<dbReference type="AlphaFoldDB" id="A0A5C3KCM6"/>
<gene>
    <name evidence="2" type="ORF">FA15DRAFT_300903</name>
</gene>
<keyword evidence="3" id="KW-1185">Reference proteome</keyword>
<evidence type="ECO:0000313" key="3">
    <source>
        <dbReference type="Proteomes" id="UP000307440"/>
    </source>
</evidence>
<name>A0A5C3KCM6_COPMA</name>
<reference evidence="2 3" key="1">
    <citation type="journal article" date="2019" name="Nat. Ecol. Evol.">
        <title>Megaphylogeny resolves global patterns of mushroom evolution.</title>
        <authorList>
            <person name="Varga T."/>
            <person name="Krizsan K."/>
            <person name="Foldi C."/>
            <person name="Dima B."/>
            <person name="Sanchez-Garcia M."/>
            <person name="Sanchez-Ramirez S."/>
            <person name="Szollosi G.J."/>
            <person name="Szarkandi J.G."/>
            <person name="Papp V."/>
            <person name="Albert L."/>
            <person name="Andreopoulos W."/>
            <person name="Angelini C."/>
            <person name="Antonin V."/>
            <person name="Barry K.W."/>
            <person name="Bougher N.L."/>
            <person name="Buchanan P."/>
            <person name="Buyck B."/>
            <person name="Bense V."/>
            <person name="Catcheside P."/>
            <person name="Chovatia M."/>
            <person name="Cooper J."/>
            <person name="Damon W."/>
            <person name="Desjardin D."/>
            <person name="Finy P."/>
            <person name="Geml J."/>
            <person name="Haridas S."/>
            <person name="Hughes K."/>
            <person name="Justo A."/>
            <person name="Karasinski D."/>
            <person name="Kautmanova I."/>
            <person name="Kiss B."/>
            <person name="Kocsube S."/>
            <person name="Kotiranta H."/>
            <person name="LaButti K.M."/>
            <person name="Lechner B.E."/>
            <person name="Liimatainen K."/>
            <person name="Lipzen A."/>
            <person name="Lukacs Z."/>
            <person name="Mihaltcheva S."/>
            <person name="Morgado L.N."/>
            <person name="Niskanen T."/>
            <person name="Noordeloos M.E."/>
            <person name="Ohm R.A."/>
            <person name="Ortiz-Santana B."/>
            <person name="Ovrebo C."/>
            <person name="Racz N."/>
            <person name="Riley R."/>
            <person name="Savchenko A."/>
            <person name="Shiryaev A."/>
            <person name="Soop K."/>
            <person name="Spirin V."/>
            <person name="Szebenyi C."/>
            <person name="Tomsovsky M."/>
            <person name="Tulloss R.E."/>
            <person name="Uehling J."/>
            <person name="Grigoriev I.V."/>
            <person name="Vagvolgyi C."/>
            <person name="Papp T."/>
            <person name="Martin F.M."/>
            <person name="Miettinen O."/>
            <person name="Hibbett D.S."/>
            <person name="Nagy L.G."/>
        </authorList>
    </citation>
    <scope>NUCLEOTIDE SEQUENCE [LARGE SCALE GENOMIC DNA]</scope>
    <source>
        <strain evidence="2 3">CBS 121175</strain>
    </source>
</reference>
<accession>A0A5C3KCM6</accession>
<evidence type="ECO:0000256" key="1">
    <source>
        <dbReference type="SAM" id="SignalP"/>
    </source>
</evidence>
<proteinExistence type="predicted"/>
<feature type="chain" id="PRO_5023013939" description="Secreted protein" evidence="1">
    <location>
        <begin position="17"/>
        <end position="153"/>
    </location>
</feature>
<sequence>MMMMICCGLGRALCYAHWRVLLGQLRSDGQPGIMISERHSERSLPTLSREPIRRPSLVAVESGIMIFACPCPGDLPFLLLDNAYVVMCVADIVRWREREVHVLARRTGLILSGTEWENSNATGWHEAPSPLSSFDDDDDDIQIGLGEEPFGHR</sequence>
<dbReference type="Proteomes" id="UP000307440">
    <property type="component" value="Unassembled WGS sequence"/>
</dbReference>
<evidence type="ECO:0008006" key="4">
    <source>
        <dbReference type="Google" id="ProtNLM"/>
    </source>
</evidence>
<feature type="signal peptide" evidence="1">
    <location>
        <begin position="1"/>
        <end position="16"/>
    </location>
</feature>
<protein>
    <recommendedName>
        <fullName evidence="4">Secreted protein</fullName>
    </recommendedName>
</protein>
<evidence type="ECO:0000313" key="2">
    <source>
        <dbReference type="EMBL" id="TFK17839.1"/>
    </source>
</evidence>